<dbReference type="EMBL" id="BARS01058670">
    <property type="protein sequence ID" value="GAG50226.1"/>
    <property type="molecule type" value="Genomic_DNA"/>
</dbReference>
<reference evidence="2" key="1">
    <citation type="journal article" date="2014" name="Front. Microbiol.">
        <title>High frequency of phylogenetically diverse reductive dehalogenase-homologous genes in deep subseafloor sedimentary metagenomes.</title>
        <authorList>
            <person name="Kawai M."/>
            <person name="Futagami T."/>
            <person name="Toyoda A."/>
            <person name="Takaki Y."/>
            <person name="Nishi S."/>
            <person name="Hori S."/>
            <person name="Arai W."/>
            <person name="Tsubouchi T."/>
            <person name="Morono Y."/>
            <person name="Uchiyama I."/>
            <person name="Ito T."/>
            <person name="Fujiyama A."/>
            <person name="Inagaki F."/>
            <person name="Takami H."/>
        </authorList>
    </citation>
    <scope>NUCLEOTIDE SEQUENCE</scope>
    <source>
        <strain evidence="2">Expedition CK06-06</strain>
    </source>
</reference>
<gene>
    <name evidence="2" type="ORF">S01H1_85428</name>
</gene>
<name>X0ZPT5_9ZZZZ</name>
<dbReference type="InterPro" id="IPR002782">
    <property type="entry name" value="Mut7-C_RNAse_dom"/>
</dbReference>
<dbReference type="PANTHER" id="PTHR39081">
    <property type="entry name" value="MUT7-C DOMAIN-CONTAINING PROTEIN"/>
    <property type="match status" value="1"/>
</dbReference>
<dbReference type="Pfam" id="PF01927">
    <property type="entry name" value="Mut7-C"/>
    <property type="match status" value="1"/>
</dbReference>
<protein>
    <recommendedName>
        <fullName evidence="1">Mut7-C RNAse domain-containing protein</fullName>
    </recommendedName>
</protein>
<dbReference type="AlphaFoldDB" id="X0ZPT5"/>
<comment type="caution">
    <text evidence="2">The sequence shown here is derived from an EMBL/GenBank/DDBJ whole genome shotgun (WGS) entry which is preliminary data.</text>
</comment>
<accession>X0ZPT5</accession>
<organism evidence="2">
    <name type="scientific">marine sediment metagenome</name>
    <dbReference type="NCBI Taxonomy" id="412755"/>
    <lineage>
        <taxon>unclassified sequences</taxon>
        <taxon>metagenomes</taxon>
        <taxon>ecological metagenomes</taxon>
    </lineage>
</organism>
<feature type="non-terminal residue" evidence="2">
    <location>
        <position position="70"/>
    </location>
</feature>
<feature type="domain" description="Mut7-C RNAse" evidence="1">
    <location>
        <begin position="1"/>
        <end position="68"/>
    </location>
</feature>
<proteinExistence type="predicted"/>
<dbReference type="PANTHER" id="PTHR39081:SF1">
    <property type="entry name" value="MUT7-C RNASE DOMAIN-CONTAINING PROTEIN"/>
    <property type="match status" value="1"/>
</dbReference>
<sequence length="70" mass="8273">MKFIVDCMLGKLAKWLKILGFDALFFSKIEDSELLVLAQKERRILLTRDNGLIEKCRDVRNLFIESEDWP</sequence>
<evidence type="ECO:0000313" key="2">
    <source>
        <dbReference type="EMBL" id="GAG50226.1"/>
    </source>
</evidence>
<evidence type="ECO:0000259" key="1">
    <source>
        <dbReference type="Pfam" id="PF01927"/>
    </source>
</evidence>